<sequence length="222" mass="25004">MTANAFLIANLMLEIKKFATVVTGCGEKETYKALTWDSATHNKAFNQVSREPSRENLVLRAQQYQQRGAGGSHRAFNVGDTVWCRVYQGPSELLQGRVKDVIGNTDYEIETIEGTVVHRHVDQMKLRSLSQIPVTKSKKWNTIVPESDHTVYHFAGSGGSSSFLNGDEETDAIQLGEGRDRVLEGINDNLATALNTRRYLLRVRNVTEHYDFDSHRTYVISI</sequence>
<accession>A0AAU9ULQ5</accession>
<keyword evidence="2" id="KW-1185">Reference proteome</keyword>
<comment type="caution">
    <text evidence="1">The sequence shown here is derived from an EMBL/GenBank/DDBJ whole genome shotgun (WGS) entry which is preliminary data.</text>
</comment>
<evidence type="ECO:0000313" key="1">
    <source>
        <dbReference type="EMBL" id="CAH2097760.1"/>
    </source>
</evidence>
<evidence type="ECO:0000313" key="2">
    <source>
        <dbReference type="Proteomes" id="UP001153954"/>
    </source>
</evidence>
<protein>
    <submittedName>
        <fullName evidence="1">Uncharacterized protein</fullName>
    </submittedName>
</protein>
<dbReference type="Proteomes" id="UP001153954">
    <property type="component" value="Unassembled WGS sequence"/>
</dbReference>
<proteinExistence type="predicted"/>
<dbReference type="AlphaFoldDB" id="A0AAU9ULQ5"/>
<reference evidence="1" key="1">
    <citation type="submission" date="2022-03" db="EMBL/GenBank/DDBJ databases">
        <authorList>
            <person name="Tunstrom K."/>
        </authorList>
    </citation>
    <scope>NUCLEOTIDE SEQUENCE</scope>
</reference>
<gene>
    <name evidence="1" type="ORF">EEDITHA_LOCUS12945</name>
</gene>
<name>A0AAU9ULQ5_EUPED</name>
<organism evidence="1 2">
    <name type="scientific">Euphydryas editha</name>
    <name type="common">Edith's checkerspot</name>
    <dbReference type="NCBI Taxonomy" id="104508"/>
    <lineage>
        <taxon>Eukaryota</taxon>
        <taxon>Metazoa</taxon>
        <taxon>Ecdysozoa</taxon>
        <taxon>Arthropoda</taxon>
        <taxon>Hexapoda</taxon>
        <taxon>Insecta</taxon>
        <taxon>Pterygota</taxon>
        <taxon>Neoptera</taxon>
        <taxon>Endopterygota</taxon>
        <taxon>Lepidoptera</taxon>
        <taxon>Glossata</taxon>
        <taxon>Ditrysia</taxon>
        <taxon>Papilionoidea</taxon>
        <taxon>Nymphalidae</taxon>
        <taxon>Nymphalinae</taxon>
        <taxon>Euphydryas</taxon>
    </lineage>
</organism>
<dbReference type="EMBL" id="CAKOGL010000018">
    <property type="protein sequence ID" value="CAH2097760.1"/>
    <property type="molecule type" value="Genomic_DNA"/>
</dbReference>